<reference evidence="2 3" key="1">
    <citation type="submission" date="2012-03" db="EMBL/GenBank/DDBJ databases">
        <title>Whole Genome Assembly of Papio anubis.</title>
        <authorList>
            <person name="Liu Y.L."/>
            <person name="Abraham K.A."/>
            <person name="Akbar H.A."/>
            <person name="Ali S.A."/>
            <person name="Anosike U.A."/>
            <person name="Aqrawi P.A."/>
            <person name="Arias F.A."/>
            <person name="Attaway T.A."/>
            <person name="Awwad R.A."/>
            <person name="Babu C.B."/>
            <person name="Bandaranaike D.B."/>
            <person name="Battles P.B."/>
            <person name="Bell A.B."/>
            <person name="Beltran B.B."/>
            <person name="Berhane-Mersha D.B."/>
            <person name="Bess C.B."/>
            <person name="Bickham C.B."/>
            <person name="Bolden T.B."/>
            <person name="Carter K.C."/>
            <person name="Chau D.C."/>
            <person name="Chavez A.C."/>
            <person name="Clerc-Blankenburg K.C."/>
            <person name="Coyle M.C."/>
            <person name="Dao M.D."/>
            <person name="Davila M.L.D."/>
            <person name="Davy-Carroll L.D."/>
            <person name="Denson S.D."/>
            <person name="Dinh H.D."/>
            <person name="Fernandez S.F."/>
            <person name="Fernando P.F."/>
            <person name="Forbes L.F."/>
            <person name="Francis C.F."/>
            <person name="Francisco L.F."/>
            <person name="Fu Q.F."/>
            <person name="Garcia-Iii R.G."/>
            <person name="Garrett T.G."/>
            <person name="Gross S.G."/>
            <person name="Gubbala S.G."/>
            <person name="Hirani K.H."/>
            <person name="Hogues M.H."/>
            <person name="Hollins B.H."/>
            <person name="Jackson L.J."/>
            <person name="Javaid M.J."/>
            <person name="Jhangiani S.J."/>
            <person name="Johnson A.J."/>
            <person name="Johnson B.J."/>
            <person name="Jones J.J."/>
            <person name="Joshi V.J."/>
            <person name="Kalu J.K."/>
            <person name="Khan N.K."/>
            <person name="Korchina V.K."/>
            <person name="Kovar C.K."/>
            <person name="Lago L.L."/>
            <person name="Lara F.L."/>
            <person name="Le T.-K.L."/>
            <person name="Lee S.L."/>
            <person name="Legall-Iii F.L."/>
            <person name="Lemon S.L."/>
            <person name="Liu J.L."/>
            <person name="Liu Y.-S.L."/>
            <person name="Liyanage D.L."/>
            <person name="Lopez J.L."/>
            <person name="Lorensuhewa L.L."/>
            <person name="Mata R.M."/>
            <person name="Mathew T.M."/>
            <person name="Mercado C.M."/>
            <person name="Mercado I.M."/>
            <person name="Morales K.M."/>
            <person name="Morgan M.M."/>
            <person name="Munidasa M.M."/>
            <person name="Ngo D.N."/>
            <person name="Nguyen L.N."/>
            <person name="Nguyen T.N."/>
            <person name="Nguyen N.N."/>
            <person name="Obregon M.O."/>
            <person name="Okwuonu G.O."/>
            <person name="Ongeri F.O."/>
            <person name="Onwere C.O."/>
            <person name="Osifeso I.O."/>
            <person name="Parra A.P."/>
            <person name="Patil S.P."/>
            <person name="Perez A.P."/>
            <person name="Perez Y.P."/>
            <person name="Pham C.P."/>
            <person name="Pu L.-L.P."/>
            <person name="Puazo M.P."/>
            <person name="Quiroz J.Q."/>
            <person name="Rouhana J.R."/>
            <person name="Ruiz M.R."/>
            <person name="Ruiz S.-J.R."/>
            <person name="Saada N.S."/>
            <person name="Santibanez J.S."/>
            <person name="Scheel M.S."/>
            <person name="Schneider B.S."/>
            <person name="Simmons D.S."/>
            <person name="Sisson I.S."/>
            <person name="Tang L.-Y.T."/>
            <person name="Thornton R.T."/>
            <person name="Tisius J.T."/>
            <person name="Toledanes G.T."/>
            <person name="Trejos Z.T."/>
            <person name="Usmani K.U."/>
            <person name="Varghese R.V."/>
            <person name="Vattathil S.V."/>
            <person name="Vee V.V."/>
            <person name="Walker D.W."/>
            <person name="Weissenberger G.W."/>
            <person name="White C.W."/>
            <person name="Williams A.W."/>
            <person name="Woodworth J.W."/>
            <person name="Wright R.W."/>
            <person name="Zhu Y.Z."/>
            <person name="Han Y.H."/>
            <person name="Newsham I.N."/>
            <person name="Nazareth L.N."/>
            <person name="Worley K.W."/>
            <person name="Muzny D.M."/>
            <person name="Rogers J.R."/>
            <person name="Gibbs R.G."/>
        </authorList>
    </citation>
    <scope>NUCLEOTIDE SEQUENCE [LARGE SCALE GENOMIC DNA]</scope>
</reference>
<dbReference type="Ensembl" id="ENSPANT00000082951.1">
    <property type="protein sequence ID" value="ENSPANP00000048048.1"/>
    <property type="gene ID" value="ENSPANG00000044843.1"/>
</dbReference>
<dbReference type="AlphaFoldDB" id="A0A8I5MVS8"/>
<reference evidence="2" key="2">
    <citation type="submission" date="2025-08" db="UniProtKB">
        <authorList>
            <consortium name="Ensembl"/>
        </authorList>
    </citation>
    <scope>IDENTIFICATION</scope>
</reference>
<sequence>TSSTIVENSVVIPQGSRNNRCWRGCGEIGTLLHCWWDCELVQPLWKTAWRFLKGLELEIPYDPAIPLLGIYPKDYKSCCYKDTCTRMFIAALFTIAKTWNQPKCPSVTDWIKKMWHIEGGGARWPPNRSSSSLQLPAPATQKTGDFGIFN</sequence>
<organism evidence="2 3">
    <name type="scientific">Papio anubis</name>
    <name type="common">Olive baboon</name>
    <dbReference type="NCBI Taxonomy" id="9555"/>
    <lineage>
        <taxon>Eukaryota</taxon>
        <taxon>Metazoa</taxon>
        <taxon>Chordata</taxon>
        <taxon>Craniata</taxon>
        <taxon>Vertebrata</taxon>
        <taxon>Euteleostomi</taxon>
        <taxon>Mammalia</taxon>
        <taxon>Eutheria</taxon>
        <taxon>Euarchontoglires</taxon>
        <taxon>Primates</taxon>
        <taxon>Haplorrhini</taxon>
        <taxon>Catarrhini</taxon>
        <taxon>Cercopithecidae</taxon>
        <taxon>Cercopithecinae</taxon>
        <taxon>Papio</taxon>
    </lineage>
</organism>
<keyword evidence="3" id="KW-1185">Reference proteome</keyword>
<proteinExistence type="predicted"/>
<evidence type="ECO:0000313" key="3">
    <source>
        <dbReference type="Proteomes" id="UP000028761"/>
    </source>
</evidence>
<dbReference type="GeneTree" id="ENSGT01150000286925"/>
<evidence type="ECO:0000256" key="1">
    <source>
        <dbReference type="SAM" id="MobiDB-lite"/>
    </source>
</evidence>
<protein>
    <submittedName>
        <fullName evidence="2">Uncharacterized protein</fullName>
    </submittedName>
</protein>
<dbReference type="Proteomes" id="UP000028761">
    <property type="component" value="Chromosome 13"/>
</dbReference>
<reference evidence="2" key="3">
    <citation type="submission" date="2025-09" db="UniProtKB">
        <authorList>
            <consortium name="Ensembl"/>
        </authorList>
    </citation>
    <scope>IDENTIFICATION</scope>
</reference>
<evidence type="ECO:0000313" key="2">
    <source>
        <dbReference type="Ensembl" id="ENSPANP00000048048.1"/>
    </source>
</evidence>
<name>A0A8I5MVS8_PAPAN</name>
<feature type="region of interest" description="Disordered" evidence="1">
    <location>
        <begin position="123"/>
        <end position="150"/>
    </location>
</feature>
<accession>A0A8I5MVS8</accession>